<keyword evidence="3" id="KW-1185">Reference proteome</keyword>
<dbReference type="Proteomes" id="UP001596044">
    <property type="component" value="Unassembled WGS sequence"/>
</dbReference>
<sequence length="165" mass="18010">MVKIIQLSIVLALISLFTPESISASEGAEVFDIQKGEVVRSIPNSNALQKQAKELLASAVGFAGSLRIEPSDGIAIRIPLTPPQKLPNRFVSGTVTEVILFVGRIPSYKPTMLVFTKENQVVAVQLSGGRSLKAFLKAYKLYSPELKLGLVKMDIQNMDISQIKR</sequence>
<accession>A0ABW0K1Y5</accession>
<dbReference type="RefSeq" id="WP_270884192.1">
    <property type="nucleotide sequence ID" value="NZ_JAQFVF010000065.1"/>
</dbReference>
<evidence type="ECO:0000256" key="1">
    <source>
        <dbReference type="SAM" id="SignalP"/>
    </source>
</evidence>
<evidence type="ECO:0008006" key="4">
    <source>
        <dbReference type="Google" id="ProtNLM"/>
    </source>
</evidence>
<protein>
    <recommendedName>
        <fullName evidence="4">Copper amine oxidase-like N-terminal domain-containing protein</fullName>
    </recommendedName>
</protein>
<name>A0ABW0K1Y5_9BACL</name>
<evidence type="ECO:0000313" key="3">
    <source>
        <dbReference type="Proteomes" id="UP001596044"/>
    </source>
</evidence>
<feature type="signal peptide" evidence="1">
    <location>
        <begin position="1"/>
        <end position="24"/>
    </location>
</feature>
<proteinExistence type="predicted"/>
<comment type="caution">
    <text evidence="2">The sequence shown here is derived from an EMBL/GenBank/DDBJ whole genome shotgun (WGS) entry which is preliminary data.</text>
</comment>
<organism evidence="2 3">
    <name type="scientific">Paenibacillus aestuarii</name>
    <dbReference type="NCBI Taxonomy" id="516965"/>
    <lineage>
        <taxon>Bacteria</taxon>
        <taxon>Bacillati</taxon>
        <taxon>Bacillota</taxon>
        <taxon>Bacilli</taxon>
        <taxon>Bacillales</taxon>
        <taxon>Paenibacillaceae</taxon>
        <taxon>Paenibacillus</taxon>
    </lineage>
</organism>
<feature type="chain" id="PRO_5045299008" description="Copper amine oxidase-like N-terminal domain-containing protein" evidence="1">
    <location>
        <begin position="25"/>
        <end position="165"/>
    </location>
</feature>
<gene>
    <name evidence="2" type="ORF">ACFPOG_03970</name>
</gene>
<reference evidence="3" key="1">
    <citation type="journal article" date="2019" name="Int. J. Syst. Evol. Microbiol.">
        <title>The Global Catalogue of Microorganisms (GCM) 10K type strain sequencing project: providing services to taxonomists for standard genome sequencing and annotation.</title>
        <authorList>
            <consortium name="The Broad Institute Genomics Platform"/>
            <consortium name="The Broad Institute Genome Sequencing Center for Infectious Disease"/>
            <person name="Wu L."/>
            <person name="Ma J."/>
        </authorList>
    </citation>
    <scope>NUCLEOTIDE SEQUENCE [LARGE SCALE GENOMIC DNA]</scope>
    <source>
        <strain evidence="3">KACC 11904</strain>
    </source>
</reference>
<dbReference type="EMBL" id="JBHSMJ010000007">
    <property type="protein sequence ID" value="MFC5447400.1"/>
    <property type="molecule type" value="Genomic_DNA"/>
</dbReference>
<evidence type="ECO:0000313" key="2">
    <source>
        <dbReference type="EMBL" id="MFC5447400.1"/>
    </source>
</evidence>
<keyword evidence="1" id="KW-0732">Signal</keyword>